<reference evidence="3" key="1">
    <citation type="journal article" date="2019" name="Int. J. Syst. Evol. Microbiol.">
        <title>The Global Catalogue of Microorganisms (GCM) 10K type strain sequencing project: providing services to taxonomists for standard genome sequencing and annotation.</title>
        <authorList>
            <consortium name="The Broad Institute Genomics Platform"/>
            <consortium name="The Broad Institute Genome Sequencing Center for Infectious Disease"/>
            <person name="Wu L."/>
            <person name="Ma J."/>
        </authorList>
    </citation>
    <scope>NUCLEOTIDE SEQUENCE [LARGE SCALE GENOMIC DNA]</scope>
    <source>
        <strain evidence="3">JCM 31696</strain>
    </source>
</reference>
<sequence length="133" mass="14962">LARRETPPRQYYILDEAVIHRHVGVKTDPAIMPRQLHHIADLSEQREDLTVRVIPFSAGVHPGVYGPFTLLEFDGGLGDVLYLEGMDGPSSLVSGDDERIADYRADFETLLEDALTQEESIELLRRTGEELMT</sequence>
<dbReference type="InterPro" id="IPR043917">
    <property type="entry name" value="DUF5753"/>
</dbReference>
<protein>
    <submittedName>
        <fullName evidence="2">DUF5753 domain-containing protein</fullName>
    </submittedName>
</protein>
<gene>
    <name evidence="2" type="ORF">ACFQ07_25085</name>
</gene>
<dbReference type="Pfam" id="PF19054">
    <property type="entry name" value="DUF5753"/>
    <property type="match status" value="1"/>
</dbReference>
<evidence type="ECO:0000313" key="3">
    <source>
        <dbReference type="Proteomes" id="UP001597083"/>
    </source>
</evidence>
<evidence type="ECO:0000259" key="1">
    <source>
        <dbReference type="Pfam" id="PF19054"/>
    </source>
</evidence>
<accession>A0ABW3CNP6</accession>
<keyword evidence="3" id="KW-1185">Reference proteome</keyword>
<comment type="caution">
    <text evidence="2">The sequence shown here is derived from an EMBL/GenBank/DDBJ whole genome shotgun (WGS) entry which is preliminary data.</text>
</comment>
<name>A0ABW3CNP6_9ACTN</name>
<organism evidence="2 3">
    <name type="scientific">Actinomadura adrarensis</name>
    <dbReference type="NCBI Taxonomy" id="1819600"/>
    <lineage>
        <taxon>Bacteria</taxon>
        <taxon>Bacillati</taxon>
        <taxon>Actinomycetota</taxon>
        <taxon>Actinomycetes</taxon>
        <taxon>Streptosporangiales</taxon>
        <taxon>Thermomonosporaceae</taxon>
        <taxon>Actinomadura</taxon>
    </lineage>
</organism>
<proteinExistence type="predicted"/>
<feature type="non-terminal residue" evidence="2">
    <location>
        <position position="1"/>
    </location>
</feature>
<dbReference type="EMBL" id="JBHTIR010003647">
    <property type="protein sequence ID" value="MFD0855540.1"/>
    <property type="molecule type" value="Genomic_DNA"/>
</dbReference>
<feature type="domain" description="DUF5753" evidence="1">
    <location>
        <begin position="3"/>
        <end position="126"/>
    </location>
</feature>
<evidence type="ECO:0000313" key="2">
    <source>
        <dbReference type="EMBL" id="MFD0855540.1"/>
    </source>
</evidence>
<dbReference type="Proteomes" id="UP001597083">
    <property type="component" value="Unassembled WGS sequence"/>
</dbReference>